<feature type="transmembrane region" description="Helical" evidence="2">
    <location>
        <begin position="27"/>
        <end position="46"/>
    </location>
</feature>
<proteinExistence type="predicted"/>
<name>A0A7I8KDG5_SPIIN</name>
<dbReference type="EMBL" id="LR743592">
    <property type="protein sequence ID" value="CAA2619749.1"/>
    <property type="molecule type" value="Genomic_DNA"/>
</dbReference>
<feature type="region of interest" description="Disordered" evidence="1">
    <location>
        <begin position="65"/>
        <end position="86"/>
    </location>
</feature>
<keyword evidence="2" id="KW-0812">Transmembrane</keyword>
<dbReference type="AlphaFoldDB" id="A0A7I8KDG5"/>
<dbReference type="EMBL" id="LR746268">
    <property type="protein sequence ID" value="CAA7395809.1"/>
    <property type="molecule type" value="Genomic_DNA"/>
</dbReference>
<reference evidence="4" key="1">
    <citation type="submission" date="2020-02" db="EMBL/GenBank/DDBJ databases">
        <authorList>
            <person name="Scholz U."/>
            <person name="Mascher M."/>
            <person name="Fiebig A."/>
        </authorList>
    </citation>
    <scope>NUCLEOTIDE SEQUENCE</scope>
</reference>
<accession>A0A7I8KDG5</accession>
<sequence length="86" mass="9956">MSPTSASQRTANSCAFLKRPLRRLEKVTCLAAMFSIFLILIFSLVIPDSLPPTQRLWIRRENDCPKNLSGRIRKGERTRTTHKKRE</sequence>
<evidence type="ECO:0000313" key="3">
    <source>
        <dbReference type="EMBL" id="CAA2619749.1"/>
    </source>
</evidence>
<dbReference type="Proteomes" id="UP000663760">
    <property type="component" value="Chromosome 5"/>
</dbReference>
<organism evidence="4 5">
    <name type="scientific">Spirodela intermedia</name>
    <name type="common">Intermediate duckweed</name>
    <dbReference type="NCBI Taxonomy" id="51605"/>
    <lineage>
        <taxon>Eukaryota</taxon>
        <taxon>Viridiplantae</taxon>
        <taxon>Streptophyta</taxon>
        <taxon>Embryophyta</taxon>
        <taxon>Tracheophyta</taxon>
        <taxon>Spermatophyta</taxon>
        <taxon>Magnoliopsida</taxon>
        <taxon>Liliopsida</taxon>
        <taxon>Araceae</taxon>
        <taxon>Lemnoideae</taxon>
        <taxon>Spirodela</taxon>
    </lineage>
</organism>
<evidence type="ECO:0000313" key="4">
    <source>
        <dbReference type="EMBL" id="CAA7395809.1"/>
    </source>
</evidence>
<keyword evidence="2" id="KW-0472">Membrane</keyword>
<protein>
    <submittedName>
        <fullName evidence="4">Uncharacterized protein</fullName>
    </submittedName>
</protein>
<gene>
    <name evidence="3" type="ORF">SI7747_05005918</name>
    <name evidence="4" type="ORF">SI8410_05006472</name>
</gene>
<evidence type="ECO:0000256" key="1">
    <source>
        <dbReference type="SAM" id="MobiDB-lite"/>
    </source>
</evidence>
<keyword evidence="2" id="KW-1133">Transmembrane helix</keyword>
<evidence type="ECO:0000256" key="2">
    <source>
        <dbReference type="SAM" id="Phobius"/>
    </source>
</evidence>
<keyword evidence="5" id="KW-1185">Reference proteome</keyword>
<evidence type="ECO:0000313" key="5">
    <source>
        <dbReference type="Proteomes" id="UP000663760"/>
    </source>
</evidence>